<protein>
    <submittedName>
        <fullName evidence="4">DNA polymerase III subunit epsilon</fullName>
    </submittedName>
</protein>
<evidence type="ECO:0000313" key="5">
    <source>
        <dbReference type="Proteomes" id="UP000028703"/>
    </source>
</evidence>
<sequence length="185" mass="21239">MDFCAIDFETATHEKNSACEMGICIVQDSKIVETKTWLIKPPSFPYFSRFNIEVHGITPDDVKDAPTFDEIWYEAEEMMYGTLMIAHNASFDAGVLRGCFEHYGMFAPKLNYLCSIQLAKKSWNYLPKYGLKHLAEHHQISLNHHRAGDDAEACAKIALLAFEKLIITENDEIHESFLNKYIKKL</sequence>
<dbReference type="OrthoDB" id="9803913at2"/>
<dbReference type="PANTHER" id="PTHR30231:SF42">
    <property type="entry name" value="EXONUCLEASE"/>
    <property type="match status" value="1"/>
</dbReference>
<evidence type="ECO:0000256" key="1">
    <source>
        <dbReference type="ARBA" id="ARBA00025483"/>
    </source>
</evidence>
<comment type="subunit">
    <text evidence="2">DNA polymerase III contains a core (composed of alpha, epsilon and theta chains) that associates with a tau subunit. This core dimerizes to form the POLIII' complex. PolIII' associates with the gamma complex (composed of gamma, delta, delta', psi and chi chains) and with the beta chain to form the complete DNA polymerase III complex.</text>
</comment>
<evidence type="ECO:0000259" key="3">
    <source>
        <dbReference type="SMART" id="SM00479"/>
    </source>
</evidence>
<feature type="domain" description="Exonuclease" evidence="3">
    <location>
        <begin position="2"/>
        <end position="167"/>
    </location>
</feature>
<dbReference type="SUPFAM" id="SSF53098">
    <property type="entry name" value="Ribonuclease H-like"/>
    <property type="match status" value="1"/>
</dbReference>
<keyword evidence="5" id="KW-1185">Reference proteome</keyword>
<dbReference type="RefSeq" id="WP_034706720.1">
    <property type="nucleotide sequence ID" value="NZ_JPRO01000016.1"/>
</dbReference>
<dbReference type="AlphaFoldDB" id="A0A085ZAS4"/>
<reference evidence="4 5" key="1">
    <citation type="submission" date="2014-07" db="EMBL/GenBank/DDBJ databases">
        <title>Genome of Chryseobacterium luteum DSM 18605.</title>
        <authorList>
            <person name="Stropko S.J."/>
            <person name="Pipes S.E."/>
            <person name="Newman J.D."/>
        </authorList>
    </citation>
    <scope>NUCLEOTIDE SEQUENCE [LARGE SCALE GENOMIC DNA]</scope>
    <source>
        <strain evidence="4 5">DSM 18605</strain>
    </source>
</reference>
<comment type="caution">
    <text evidence="4">The sequence shown here is derived from an EMBL/GenBank/DDBJ whole genome shotgun (WGS) entry which is preliminary data.</text>
</comment>
<name>A0A085ZAS4_9FLAO</name>
<dbReference type="GO" id="GO:0008408">
    <property type="term" value="F:3'-5' exonuclease activity"/>
    <property type="evidence" value="ECO:0007669"/>
    <property type="project" value="TreeGrafter"/>
</dbReference>
<dbReference type="SMART" id="SM00479">
    <property type="entry name" value="EXOIII"/>
    <property type="match status" value="1"/>
</dbReference>
<dbReference type="InterPro" id="IPR036397">
    <property type="entry name" value="RNaseH_sf"/>
</dbReference>
<dbReference type="GO" id="GO:0003676">
    <property type="term" value="F:nucleic acid binding"/>
    <property type="evidence" value="ECO:0007669"/>
    <property type="project" value="InterPro"/>
</dbReference>
<dbReference type="CDD" id="cd06130">
    <property type="entry name" value="DNA_pol_III_epsilon_like"/>
    <property type="match status" value="1"/>
</dbReference>
<dbReference type="Proteomes" id="UP000028703">
    <property type="component" value="Unassembled WGS sequence"/>
</dbReference>
<dbReference type="Gene3D" id="3.30.420.10">
    <property type="entry name" value="Ribonuclease H-like superfamily/Ribonuclease H"/>
    <property type="match status" value="1"/>
</dbReference>
<gene>
    <name evidence="4" type="ORF">IX38_17010</name>
</gene>
<comment type="function">
    <text evidence="1">DNA polymerase III is a complex, multichain enzyme responsible for most of the replicative synthesis in bacteria. The epsilon subunit contain the editing function and is a proofreading 3'-5' exonuclease.</text>
</comment>
<dbReference type="PANTHER" id="PTHR30231">
    <property type="entry name" value="DNA POLYMERASE III SUBUNIT EPSILON"/>
    <property type="match status" value="1"/>
</dbReference>
<dbReference type="InterPro" id="IPR013520">
    <property type="entry name" value="Ribonucl_H"/>
</dbReference>
<evidence type="ECO:0000256" key="2">
    <source>
        <dbReference type="ARBA" id="ARBA00026073"/>
    </source>
</evidence>
<dbReference type="FunFam" id="3.30.420.10:FF:000045">
    <property type="entry name" value="3'-5' exonuclease DinG"/>
    <property type="match status" value="1"/>
</dbReference>
<accession>A0A085ZAS4</accession>
<dbReference type="InterPro" id="IPR012337">
    <property type="entry name" value="RNaseH-like_sf"/>
</dbReference>
<dbReference type="EMBL" id="JPRO01000016">
    <property type="protein sequence ID" value="KFF01538.1"/>
    <property type="molecule type" value="Genomic_DNA"/>
</dbReference>
<dbReference type="GO" id="GO:0006259">
    <property type="term" value="P:DNA metabolic process"/>
    <property type="evidence" value="ECO:0007669"/>
    <property type="project" value="UniProtKB-ARBA"/>
</dbReference>
<dbReference type="STRING" id="421531.IX38_17010"/>
<dbReference type="GO" id="GO:0005829">
    <property type="term" value="C:cytosol"/>
    <property type="evidence" value="ECO:0007669"/>
    <property type="project" value="TreeGrafter"/>
</dbReference>
<evidence type="ECO:0000313" key="4">
    <source>
        <dbReference type="EMBL" id="KFF01538.1"/>
    </source>
</evidence>
<organism evidence="4 5">
    <name type="scientific">Chryseobacterium luteum</name>
    <dbReference type="NCBI Taxonomy" id="421531"/>
    <lineage>
        <taxon>Bacteria</taxon>
        <taxon>Pseudomonadati</taxon>
        <taxon>Bacteroidota</taxon>
        <taxon>Flavobacteriia</taxon>
        <taxon>Flavobacteriales</taxon>
        <taxon>Weeksellaceae</taxon>
        <taxon>Chryseobacterium group</taxon>
        <taxon>Chryseobacterium</taxon>
    </lineage>
</organism>
<dbReference type="eggNOG" id="COG0847">
    <property type="taxonomic scope" value="Bacteria"/>
</dbReference>
<proteinExistence type="predicted"/>
<dbReference type="Pfam" id="PF00929">
    <property type="entry name" value="RNase_T"/>
    <property type="match status" value="1"/>
</dbReference>